<feature type="non-terminal residue" evidence="2">
    <location>
        <position position="215"/>
    </location>
</feature>
<feature type="region of interest" description="Disordered" evidence="1">
    <location>
        <begin position="31"/>
        <end position="65"/>
    </location>
</feature>
<name>A0A7J6KSM4_PERCH</name>
<dbReference type="Proteomes" id="UP000591131">
    <property type="component" value="Unassembled WGS sequence"/>
</dbReference>
<dbReference type="OrthoDB" id="10398687at2759"/>
<comment type="caution">
    <text evidence="2">The sequence shown here is derived from an EMBL/GenBank/DDBJ whole genome shotgun (WGS) entry which is preliminary data.</text>
</comment>
<evidence type="ECO:0000313" key="2">
    <source>
        <dbReference type="EMBL" id="KAF4650305.1"/>
    </source>
</evidence>
<reference evidence="2 3" key="1">
    <citation type="submission" date="2020-04" db="EMBL/GenBank/DDBJ databases">
        <title>Perkinsus chesapeaki whole genome sequence.</title>
        <authorList>
            <person name="Bogema D.R."/>
        </authorList>
    </citation>
    <scope>NUCLEOTIDE SEQUENCE [LARGE SCALE GENOMIC DNA]</scope>
    <source>
        <strain evidence="2">ATCC PRA-425</strain>
    </source>
</reference>
<organism evidence="2 3">
    <name type="scientific">Perkinsus chesapeaki</name>
    <name type="common">Clam parasite</name>
    <name type="synonym">Perkinsus andrewsi</name>
    <dbReference type="NCBI Taxonomy" id="330153"/>
    <lineage>
        <taxon>Eukaryota</taxon>
        <taxon>Sar</taxon>
        <taxon>Alveolata</taxon>
        <taxon>Perkinsozoa</taxon>
        <taxon>Perkinsea</taxon>
        <taxon>Perkinsida</taxon>
        <taxon>Perkinsidae</taxon>
        <taxon>Perkinsus</taxon>
    </lineage>
</organism>
<dbReference type="AlphaFoldDB" id="A0A7J6KSM4"/>
<accession>A0A7J6KSM4</accession>
<proteinExistence type="predicted"/>
<feature type="compositionally biased region" description="Acidic residues" evidence="1">
    <location>
        <begin position="51"/>
        <end position="62"/>
    </location>
</feature>
<keyword evidence="3" id="KW-1185">Reference proteome</keyword>
<sequence>IFQAITSHDLPVTGSQLQHIYDEAIPEIHDDVGSSTFLPDPDNDNPQWWNDQEEEESDDDMSGWEPRPKIYIQLSDPRLVDVIAFMYSPWDRNFGRRVYPTYSLNGVDFFPFMDSGTLYAPIPRVGNLNRGNPALHNPKVLEMHRHQPIMVKYIRLEFPNGCGRRIYSICVSGPIWWPKVKDLVKGLALVQQGRATLIPATVRNALNDGKSLTDA</sequence>
<dbReference type="EMBL" id="JAAPAO010001291">
    <property type="protein sequence ID" value="KAF4650305.1"/>
    <property type="molecule type" value="Genomic_DNA"/>
</dbReference>
<evidence type="ECO:0000256" key="1">
    <source>
        <dbReference type="SAM" id="MobiDB-lite"/>
    </source>
</evidence>
<evidence type="ECO:0000313" key="3">
    <source>
        <dbReference type="Proteomes" id="UP000591131"/>
    </source>
</evidence>
<gene>
    <name evidence="2" type="ORF">FOL47_001260</name>
</gene>
<protein>
    <submittedName>
        <fullName evidence="2">Uncharacterized protein</fullName>
    </submittedName>
</protein>